<dbReference type="Gene3D" id="3.10.180.10">
    <property type="entry name" value="2,3-Dihydroxybiphenyl 1,2-Dioxygenase, domain 1"/>
    <property type="match status" value="1"/>
</dbReference>
<dbReference type="EMBL" id="QMIE01000009">
    <property type="protein sequence ID" value="TVM16889.1"/>
    <property type="molecule type" value="Genomic_DNA"/>
</dbReference>
<dbReference type="AlphaFoldDB" id="A0A7M3MDT8"/>
<name>A0A7M3MDT8_9BACT</name>
<dbReference type="InterPro" id="IPR004360">
    <property type="entry name" value="Glyas_Fos-R_dOase_dom"/>
</dbReference>
<dbReference type="InterPro" id="IPR029068">
    <property type="entry name" value="Glyas_Bleomycin-R_OHBP_Dase"/>
</dbReference>
<organism evidence="2 3">
    <name type="scientific">Oceanidesulfovibrio indonesiensis</name>
    <dbReference type="NCBI Taxonomy" id="54767"/>
    <lineage>
        <taxon>Bacteria</taxon>
        <taxon>Pseudomonadati</taxon>
        <taxon>Thermodesulfobacteriota</taxon>
        <taxon>Desulfovibrionia</taxon>
        <taxon>Desulfovibrionales</taxon>
        <taxon>Desulfovibrionaceae</taxon>
        <taxon>Oceanidesulfovibrio</taxon>
    </lineage>
</organism>
<dbReference type="SUPFAM" id="SSF54593">
    <property type="entry name" value="Glyoxalase/Bleomycin resistance protein/Dihydroxybiphenyl dioxygenase"/>
    <property type="match status" value="1"/>
</dbReference>
<dbReference type="InterPro" id="IPR037523">
    <property type="entry name" value="VOC_core"/>
</dbReference>
<dbReference type="OrthoDB" id="9794917at2"/>
<comment type="caution">
    <text evidence="2">The sequence shown here is derived from an EMBL/GenBank/DDBJ whole genome shotgun (WGS) entry which is preliminary data.</text>
</comment>
<proteinExistence type="predicted"/>
<feature type="domain" description="VOC" evidence="1">
    <location>
        <begin position="43"/>
        <end position="169"/>
    </location>
</feature>
<gene>
    <name evidence="2" type="ORF">DPQ33_10795</name>
</gene>
<protein>
    <recommendedName>
        <fullName evidence="1">VOC domain-containing protein</fullName>
    </recommendedName>
</protein>
<evidence type="ECO:0000259" key="1">
    <source>
        <dbReference type="PROSITE" id="PS51819"/>
    </source>
</evidence>
<dbReference type="Proteomes" id="UP000448292">
    <property type="component" value="Unassembled WGS sequence"/>
</dbReference>
<dbReference type="Pfam" id="PF00903">
    <property type="entry name" value="Glyoxalase"/>
    <property type="match status" value="1"/>
</dbReference>
<sequence>MVECTASRFFPMEACNESLRGVDVVLYLGLFPPKPGEPLMKSAITHVFITVDDHDKGLDYYESVLGFNRTWDVAMDNGWRWLTVSPQGHETCNIVINKASNDAEFAIIGNQSAGDYTPVFIIETDDFQAQYEDWKAKGVNFVEEPMTMPWGIMASFRDPWGNLLLLMQSNPHFTDGRIDV</sequence>
<dbReference type="PANTHER" id="PTHR36437:SF2">
    <property type="entry name" value="GLYOXALASE_BLEOMYCIN RESISTANCE PROTEIN_DIOXYGENASE"/>
    <property type="match status" value="1"/>
</dbReference>
<accession>A0A7M3MDT8</accession>
<evidence type="ECO:0000313" key="2">
    <source>
        <dbReference type="EMBL" id="TVM16889.1"/>
    </source>
</evidence>
<evidence type="ECO:0000313" key="3">
    <source>
        <dbReference type="Proteomes" id="UP000448292"/>
    </source>
</evidence>
<reference evidence="2 3" key="1">
    <citation type="submission" date="2018-06" db="EMBL/GenBank/DDBJ databases">
        <title>Complete genome of Desulfovibrio indonesiensis P37SLT.</title>
        <authorList>
            <person name="Crispim J.S."/>
            <person name="Vidigal P.M.P."/>
            <person name="Silva L.C.F."/>
            <person name="Laguardia C.N."/>
            <person name="Araujo L.C."/>
            <person name="Dias R.S."/>
            <person name="Sousa M.P."/>
            <person name="Paula S.O."/>
            <person name="Silva C."/>
        </authorList>
    </citation>
    <scope>NUCLEOTIDE SEQUENCE [LARGE SCALE GENOMIC DNA]</scope>
    <source>
        <strain evidence="2 3">P37SLT</strain>
    </source>
</reference>
<dbReference type="PROSITE" id="PS51819">
    <property type="entry name" value="VOC"/>
    <property type="match status" value="1"/>
</dbReference>
<keyword evidence="3" id="KW-1185">Reference proteome</keyword>
<dbReference type="PANTHER" id="PTHR36437">
    <property type="entry name" value="GLYOXALASE/BLEOMYCIN RESISTANCE PROTEIN/DIOXYGENASE"/>
    <property type="match status" value="1"/>
</dbReference>